<keyword evidence="3 10" id="KW-0812">Transmembrane</keyword>
<evidence type="ECO:0008006" key="13">
    <source>
        <dbReference type="Google" id="ProtNLM"/>
    </source>
</evidence>
<dbReference type="EMBL" id="AAQR03049722">
    <property type="status" value="NOT_ANNOTATED_CDS"/>
    <property type="molecule type" value="Genomic_DNA"/>
</dbReference>
<evidence type="ECO:0000256" key="3">
    <source>
        <dbReference type="ARBA" id="ARBA00022692"/>
    </source>
</evidence>
<evidence type="ECO:0000256" key="6">
    <source>
        <dbReference type="ARBA" id="ARBA00023136"/>
    </source>
</evidence>
<reference evidence="11" key="2">
    <citation type="submission" date="2025-08" db="UniProtKB">
        <authorList>
            <consortium name="Ensembl"/>
        </authorList>
    </citation>
    <scope>IDENTIFICATION</scope>
</reference>
<dbReference type="GeneTree" id="ENSGT00390000007848"/>
<dbReference type="EMBL" id="AAQR03049721">
    <property type="status" value="NOT_ANNOTATED_CDS"/>
    <property type="molecule type" value="Genomic_DNA"/>
</dbReference>
<keyword evidence="5 9" id="KW-0175">Coiled coil</keyword>
<evidence type="ECO:0000256" key="5">
    <source>
        <dbReference type="ARBA" id="ARBA00023054"/>
    </source>
</evidence>
<dbReference type="GO" id="GO:0005637">
    <property type="term" value="C:nuclear inner membrane"/>
    <property type="evidence" value="ECO:0007669"/>
    <property type="project" value="UniProtKB-SubCell"/>
</dbReference>
<organism evidence="11 12">
    <name type="scientific">Otolemur garnettii</name>
    <name type="common">Small-eared galago</name>
    <name type="synonym">Garnett's greater bushbaby</name>
    <dbReference type="NCBI Taxonomy" id="30611"/>
    <lineage>
        <taxon>Eukaryota</taxon>
        <taxon>Metazoa</taxon>
        <taxon>Chordata</taxon>
        <taxon>Craniata</taxon>
        <taxon>Vertebrata</taxon>
        <taxon>Euteleostomi</taxon>
        <taxon>Mammalia</taxon>
        <taxon>Eutheria</taxon>
        <taxon>Euarchontoglires</taxon>
        <taxon>Primates</taxon>
        <taxon>Strepsirrhini</taxon>
        <taxon>Lorisiformes</taxon>
        <taxon>Galagidae</taxon>
        <taxon>Otolemur</taxon>
    </lineage>
</organism>
<evidence type="ECO:0000313" key="12">
    <source>
        <dbReference type="Proteomes" id="UP000005225"/>
    </source>
</evidence>
<comment type="similarity">
    <text evidence="2">Belongs to the TMEM120 family.</text>
</comment>
<dbReference type="Proteomes" id="UP000005225">
    <property type="component" value="Unassembled WGS sequence"/>
</dbReference>
<dbReference type="STRING" id="30611.ENSOGAP00000019088"/>
<accession>H0XSJ6</accession>
<dbReference type="PANTHER" id="PTHR21433">
    <property type="entry name" value="TRANSMEMBRANE PROTEIN INDUCED BY TUMOR NECROSIS FACTOR ALPHA"/>
    <property type="match status" value="1"/>
</dbReference>
<proteinExistence type="inferred from homology"/>
<keyword evidence="4 10" id="KW-1133">Transmembrane helix</keyword>
<evidence type="ECO:0000256" key="9">
    <source>
        <dbReference type="SAM" id="Coils"/>
    </source>
</evidence>
<evidence type="ECO:0000256" key="4">
    <source>
        <dbReference type="ARBA" id="ARBA00022989"/>
    </source>
</evidence>
<dbReference type="GO" id="GO:0045444">
    <property type="term" value="P:fat cell differentiation"/>
    <property type="evidence" value="ECO:0007669"/>
    <property type="project" value="TreeGrafter"/>
</dbReference>
<sequence length="333" mass="39194">TSGQLEPCELEWELEEEFQELQETHRIYKQKLDGLSALQTLCSGSNSKQKKRLTDLKHTLQRCKRRQSEQAALIQQIATNVKEWQNVFFDMEAYPKKNELYLNLVLGNVNMTLPNNQAKFASKDDNEKFKFYQTISLLLGAVACRFVLHYQVTSEDFNFLLVWYYCTPTIRKHILISDGSGIKAHYYVSTSLSGARLTWPKGPIYQKFPNQFLAFSVFQSYVQSLQYYYQRGCLSWTQALGERNHLDLSVEGFQPWMWRTLTFLLPLLFCGHFWQRYNAVTWFELSRHGEECRERQVFVLVLTFLILFLSNFLTTLKVVHAKLQKNRNKTKKA</sequence>
<reference evidence="12" key="1">
    <citation type="submission" date="2011-03" db="EMBL/GenBank/DDBJ databases">
        <title>Version 3 of the genome sequence of Otolemur garnettii (Bushbaby).</title>
        <authorList>
            <consortium name="The Broad Institute Genome Sequencing Platform"/>
            <person name="Di Palma F."/>
            <person name="Johnson J."/>
            <person name="Lander E.S."/>
            <person name="Lindblad-Toh K."/>
            <person name="Jaffe D.B."/>
            <person name="Gnerre S."/>
            <person name="MacCallum I."/>
            <person name="Przybylski D."/>
            <person name="Ribeiro F.J."/>
            <person name="Burton J.N."/>
            <person name="Walker B.J."/>
            <person name="Sharpe T."/>
            <person name="Hall G."/>
        </authorList>
    </citation>
    <scope>NUCLEOTIDE SEQUENCE [LARGE SCALE GENOMIC DNA]</scope>
</reference>
<reference evidence="11" key="3">
    <citation type="submission" date="2025-09" db="UniProtKB">
        <authorList>
            <consortium name="Ensembl"/>
        </authorList>
    </citation>
    <scope>IDENTIFICATION</scope>
</reference>
<feature type="transmembrane region" description="Helical" evidence="10">
    <location>
        <begin position="297"/>
        <end position="319"/>
    </location>
</feature>
<keyword evidence="7" id="KW-0539">Nucleus</keyword>
<dbReference type="OMA" id="LEPCELE"/>
<keyword evidence="12" id="KW-1185">Reference proteome</keyword>
<evidence type="ECO:0000313" key="11">
    <source>
        <dbReference type="Ensembl" id="ENSOGAP00000019088.1"/>
    </source>
</evidence>
<evidence type="ECO:0000256" key="7">
    <source>
        <dbReference type="ARBA" id="ARBA00023242"/>
    </source>
</evidence>
<dbReference type="HOGENOM" id="CLU_048749_1_1_1"/>
<name>H0XSJ6_OTOGA</name>
<dbReference type="InParanoid" id="H0XSJ6"/>
<dbReference type="Ensembl" id="ENSOGAT00000031533.1">
    <property type="protein sequence ID" value="ENSOGAP00000019088.1"/>
    <property type="gene ID" value="ENSOGAG00000034627.1"/>
</dbReference>
<protein>
    <recommendedName>
        <fullName evidence="13">Transmembrane protein 120B</fullName>
    </recommendedName>
</protein>
<comment type="subcellular location">
    <subcellularLocation>
        <location evidence="1">Nucleus inner membrane</location>
        <topology evidence="1">Multi-pass membrane protein</topology>
    </subcellularLocation>
</comment>
<dbReference type="eggNOG" id="KOG4758">
    <property type="taxonomic scope" value="Eukaryota"/>
</dbReference>
<evidence type="ECO:0000256" key="10">
    <source>
        <dbReference type="SAM" id="Phobius"/>
    </source>
</evidence>
<evidence type="ECO:0000256" key="1">
    <source>
        <dbReference type="ARBA" id="ARBA00004473"/>
    </source>
</evidence>
<evidence type="ECO:0000256" key="2">
    <source>
        <dbReference type="ARBA" id="ARBA00009700"/>
    </source>
</evidence>
<evidence type="ECO:0000256" key="8">
    <source>
        <dbReference type="ARBA" id="ARBA00045162"/>
    </source>
</evidence>
<dbReference type="InterPro" id="IPR012926">
    <property type="entry name" value="TMEM120A/B"/>
</dbReference>
<dbReference type="Pfam" id="PF07851">
    <property type="entry name" value="TMEM120A-B"/>
    <property type="match status" value="1"/>
</dbReference>
<feature type="coiled-coil region" evidence="9">
    <location>
        <begin position="11"/>
        <end position="66"/>
    </location>
</feature>
<dbReference type="AlphaFoldDB" id="H0XSJ6"/>
<comment type="function">
    <text evidence="8">Necessary for efficient adipogenesis. Does not show ion channel activity.</text>
</comment>
<dbReference type="PANTHER" id="PTHR21433:SF2">
    <property type="entry name" value="TRANSMEMBRANE PROTEIN 120B"/>
    <property type="match status" value="1"/>
</dbReference>
<keyword evidence="6 10" id="KW-0472">Membrane</keyword>